<feature type="region of interest" description="Disordered" evidence="2">
    <location>
        <begin position="853"/>
        <end position="878"/>
    </location>
</feature>
<name>A0A9W6ZWN9_9STRA</name>
<dbReference type="AlphaFoldDB" id="A0A9W6ZWN9"/>
<feature type="region of interest" description="Disordered" evidence="2">
    <location>
        <begin position="731"/>
        <end position="750"/>
    </location>
</feature>
<comment type="caution">
    <text evidence="3">The sequence shown here is derived from an EMBL/GenBank/DDBJ whole genome shotgun (WGS) entry which is preliminary data.</text>
</comment>
<feature type="compositionally biased region" description="Basic and acidic residues" evidence="2">
    <location>
        <begin position="938"/>
        <end position="948"/>
    </location>
</feature>
<feature type="compositionally biased region" description="Basic and acidic residues" evidence="2">
    <location>
        <begin position="737"/>
        <end position="750"/>
    </location>
</feature>
<feature type="compositionally biased region" description="Low complexity" evidence="2">
    <location>
        <begin position="925"/>
        <end position="936"/>
    </location>
</feature>
<feature type="region of interest" description="Disordered" evidence="2">
    <location>
        <begin position="912"/>
        <end position="981"/>
    </location>
</feature>
<evidence type="ECO:0000256" key="1">
    <source>
        <dbReference type="SAM" id="Coils"/>
    </source>
</evidence>
<accession>A0A9W6ZWN9</accession>
<reference evidence="4" key="1">
    <citation type="journal article" date="2023" name="Commun. Biol.">
        <title>Genome analysis of Parmales, the sister group of diatoms, reveals the evolutionary specialization of diatoms from phago-mixotrophs to photoautotrophs.</title>
        <authorList>
            <person name="Ban H."/>
            <person name="Sato S."/>
            <person name="Yoshikawa S."/>
            <person name="Yamada K."/>
            <person name="Nakamura Y."/>
            <person name="Ichinomiya M."/>
            <person name="Sato N."/>
            <person name="Blanc-Mathieu R."/>
            <person name="Endo H."/>
            <person name="Kuwata A."/>
            <person name="Ogata H."/>
        </authorList>
    </citation>
    <scope>NUCLEOTIDE SEQUENCE [LARGE SCALE GENOMIC DNA]</scope>
</reference>
<evidence type="ECO:0000256" key="2">
    <source>
        <dbReference type="SAM" id="MobiDB-lite"/>
    </source>
</evidence>
<evidence type="ECO:0000313" key="4">
    <source>
        <dbReference type="Proteomes" id="UP001162640"/>
    </source>
</evidence>
<organism evidence="3 4">
    <name type="scientific">Triparma laevis f. inornata</name>
    <dbReference type="NCBI Taxonomy" id="1714386"/>
    <lineage>
        <taxon>Eukaryota</taxon>
        <taxon>Sar</taxon>
        <taxon>Stramenopiles</taxon>
        <taxon>Ochrophyta</taxon>
        <taxon>Bolidophyceae</taxon>
        <taxon>Parmales</taxon>
        <taxon>Triparmaceae</taxon>
        <taxon>Triparma</taxon>
    </lineage>
</organism>
<feature type="coiled-coil region" evidence="1">
    <location>
        <begin position="641"/>
        <end position="672"/>
    </location>
</feature>
<protein>
    <submittedName>
        <fullName evidence="3">Uncharacterized protein</fullName>
    </submittedName>
</protein>
<keyword evidence="1" id="KW-0175">Coiled coil</keyword>
<sequence length="981" mass="109195">MANSTAPGTPGGNESLKNLVQGEWRHTFGVIDILVERICGLEGQILEQQQKETERSIREEKTANIDLDAVIALTSTVKKLEDTCKKQAQTIKTLAFNVSGHTDEDHEESHGESSPEGEKREAAVVKPRNNTTSPTPPREKRKSVMDEINKEVAREVDLELQELEKESRKKLEQEQASVNKMRETAQNAAQMMKKQMSMKNLQKEKEEKRIRELQEKHLAQTELLEEKSKHFETRAKEAMMKSKKEMEEMLHKMQADFAKKAKQQEEEKERQQLEQLQMMEAMQKAMEEAKAAAEESARIVKEKKEQNMMKALQKRASNGGAGPNQDLALRAFKAAQARLAMPRETRELARKRWKDTARRVLSPAQQIKRAMGNFSKQKVSQNQTVVRRVEKLEEENKEYYKRIHQLEKLCKKLNSKVLKEAAAEYAMGKRLDSMVEATDHIGIGLLDLKETVTGYSVQLAFASLEGSRDEEDKKGPSAIVRLSEASNKEVVVNRIEEEAAKKACPEILSNKLSHIATKLSRPNAIDFDAEQVALLIEDVLVLHSAELDDLQSNTKTERYQTHKLKHKPQMRSLGSVVFTKSVLEDTEADAADAEELVKNDYGLSLTDILRLELYRLMGGGSGAGGGGKKKGDLSGYLESEVDRLDGERREMEKDLQKKMAALKKRADQLDNYQHQLASSLEDMGIVDAKVADIKTLLQMKAEKQELDNIGNVIGGVRDDLHAIRGALPPKSLTDSVRNMKSEVDKKANRSEVNRLRKDLKDLNTDTADPAITNRCLSCDRPLAPAPSPEQIGQLALSLELTAFNHTRLKQSLGGANPGLPAHWSSNSPVRVPLGITVTGDPYKSYTKPKSLYSSLKNGSSIRPKSAKPRMSGGGSREMVMKDGKQTALDKQREAMKYGFTKPLHMQLFDNVKVPEHSGGGGNVGGNSSSYSYNNNNEFAEKRSSDSSGRKVKGLGMIAAKGGVEGGSSKGKIQVRINSPAA</sequence>
<proteinExistence type="predicted"/>
<dbReference type="Proteomes" id="UP001162640">
    <property type="component" value="Unassembled WGS sequence"/>
</dbReference>
<evidence type="ECO:0000313" key="3">
    <source>
        <dbReference type="EMBL" id="GMH58320.1"/>
    </source>
</evidence>
<feature type="region of interest" description="Disordered" evidence="2">
    <location>
        <begin position="97"/>
        <end position="145"/>
    </location>
</feature>
<feature type="compositionally biased region" description="Basic and acidic residues" evidence="2">
    <location>
        <begin position="101"/>
        <end position="123"/>
    </location>
</feature>
<feature type="coiled-coil region" evidence="1">
    <location>
        <begin position="382"/>
        <end position="416"/>
    </location>
</feature>
<feature type="compositionally biased region" description="Polar residues" evidence="2">
    <location>
        <begin position="853"/>
        <end position="862"/>
    </location>
</feature>
<feature type="coiled-coil region" evidence="1">
    <location>
        <begin position="149"/>
        <end position="306"/>
    </location>
</feature>
<gene>
    <name evidence="3" type="ORF">TL16_g02582</name>
</gene>
<dbReference type="EMBL" id="BLQM01000064">
    <property type="protein sequence ID" value="GMH58320.1"/>
    <property type="molecule type" value="Genomic_DNA"/>
</dbReference>